<evidence type="ECO:0000313" key="2">
    <source>
        <dbReference type="EMBL" id="MBO0348574.1"/>
    </source>
</evidence>
<feature type="domain" description="DUF4347" evidence="1">
    <location>
        <begin position="22"/>
        <end position="76"/>
    </location>
</feature>
<dbReference type="Proteomes" id="UP000664844">
    <property type="component" value="Unassembled WGS sequence"/>
</dbReference>
<feature type="non-terminal residue" evidence="2">
    <location>
        <position position="76"/>
    </location>
</feature>
<name>A0ABS3FN80_9CYAN</name>
<evidence type="ECO:0000259" key="1">
    <source>
        <dbReference type="Pfam" id="PF14252"/>
    </source>
</evidence>
<keyword evidence="3" id="KW-1185">Reference proteome</keyword>
<gene>
    <name evidence="2" type="ORF">J0895_05520</name>
</gene>
<comment type="caution">
    <text evidence="2">The sequence shown here is derived from an EMBL/GenBank/DDBJ whole genome shotgun (WGS) entry which is preliminary data.</text>
</comment>
<reference evidence="2 3" key="1">
    <citation type="submission" date="2021-03" db="EMBL/GenBank/DDBJ databases">
        <title>Metabolic Capacity of the Antarctic Cyanobacterium Phormidium pseudopriestleyi that Sustains Oxygenic Photosynthesis in the Presence of Hydrogen Sulfide.</title>
        <authorList>
            <person name="Lumian J.E."/>
            <person name="Jungblut A.D."/>
            <person name="Dillon M.L."/>
            <person name="Hawes I."/>
            <person name="Doran P.T."/>
            <person name="Mackey T.J."/>
            <person name="Dick G.J."/>
            <person name="Grettenberger C.L."/>
            <person name="Sumner D.Y."/>
        </authorList>
    </citation>
    <scope>NUCLEOTIDE SEQUENCE [LARGE SCALE GENOMIC DNA]</scope>
    <source>
        <strain evidence="2 3">FRX01</strain>
    </source>
</reference>
<protein>
    <submittedName>
        <fullName evidence="2">DUF4347 domain-containing protein</fullName>
    </submittedName>
</protein>
<sequence>MTINFDLMKIQDKGTMPLSKTLVFIDSQVENYHSLLQGVGENVKAIALDDLTDGIQQITEVLQSLIVQGQTVDSIH</sequence>
<organism evidence="2 3">
    <name type="scientific">Phormidium pseudopriestleyi FRX01</name>
    <dbReference type="NCBI Taxonomy" id="1759528"/>
    <lineage>
        <taxon>Bacteria</taxon>
        <taxon>Bacillati</taxon>
        <taxon>Cyanobacteriota</taxon>
        <taxon>Cyanophyceae</taxon>
        <taxon>Oscillatoriophycideae</taxon>
        <taxon>Oscillatoriales</taxon>
        <taxon>Oscillatoriaceae</taxon>
        <taxon>Phormidium</taxon>
    </lineage>
</organism>
<dbReference type="RefSeq" id="WP_207087121.1">
    <property type="nucleotide sequence ID" value="NZ_JAFLQW010000146.1"/>
</dbReference>
<proteinExistence type="predicted"/>
<accession>A0ABS3FN80</accession>
<dbReference type="Pfam" id="PF14252">
    <property type="entry name" value="DUF4347"/>
    <property type="match status" value="1"/>
</dbReference>
<dbReference type="EMBL" id="JAFLQW010000146">
    <property type="protein sequence ID" value="MBO0348574.1"/>
    <property type="molecule type" value="Genomic_DNA"/>
</dbReference>
<evidence type="ECO:0000313" key="3">
    <source>
        <dbReference type="Proteomes" id="UP000664844"/>
    </source>
</evidence>
<dbReference type="InterPro" id="IPR025592">
    <property type="entry name" value="DUF4347"/>
</dbReference>